<organism evidence="2 3">
    <name type="scientific">Natrarchaeobius halalkaliphilus</name>
    <dbReference type="NCBI Taxonomy" id="1679091"/>
    <lineage>
        <taxon>Archaea</taxon>
        <taxon>Methanobacteriati</taxon>
        <taxon>Methanobacteriota</taxon>
        <taxon>Stenosarchaea group</taxon>
        <taxon>Halobacteria</taxon>
        <taxon>Halobacteriales</taxon>
        <taxon>Natrialbaceae</taxon>
        <taxon>Natrarchaeobius</taxon>
    </lineage>
</organism>
<feature type="region of interest" description="Disordered" evidence="1">
    <location>
        <begin position="273"/>
        <end position="297"/>
    </location>
</feature>
<comment type="caution">
    <text evidence="2">The sequence shown here is derived from an EMBL/GenBank/DDBJ whole genome shotgun (WGS) entry which is preliminary data.</text>
</comment>
<dbReference type="OrthoDB" id="201787at2157"/>
<name>A0A3N6M0I5_9EURY</name>
<sequence length="297" mass="32075">MTHSRLSRRGVVALAAVGLAGCTSSEDRNDDGGTNGGNTDDTNGSESDANGADERDSTDRDIEANWDEAAPFRTWLLDTDANRRFDYTEEFPADADPASGFPDVFGVSDGAIDAHLIQTGTHVFFGSFDSESIVDGVEAADEYDSAGQYEGYALLTQTLPDGQPQDIAIGSDVIVVGNDYERRIDAHRGERDRLEETDPEFTHLFRELPHETTVSGQYGSPTGANVDIDELHLWGVSSEFPTAETMTWVFVFEREEDLTGTALEELEGISSGVEDSSIDGRTATVVGAPPDIPEEVP</sequence>
<feature type="compositionally biased region" description="Basic and acidic residues" evidence="1">
    <location>
        <begin position="52"/>
        <end position="63"/>
    </location>
</feature>
<reference evidence="2 3" key="1">
    <citation type="submission" date="2018-10" db="EMBL/GenBank/DDBJ databases">
        <title>Natrarchaeobius chitinivorans gen. nov., sp. nov., and Natrarchaeobius haloalkaliphilus sp. nov., alkaliphilic, chitin-utilizing haloarchaea from hypersaline alkaline lakes.</title>
        <authorList>
            <person name="Sorokin D.Y."/>
            <person name="Elcheninov A.G."/>
            <person name="Kostrikina N.A."/>
            <person name="Bale N.J."/>
            <person name="Sinninghe Damste J.S."/>
            <person name="Khijniak T.V."/>
            <person name="Kublanov I.V."/>
            <person name="Toshchakov S.V."/>
        </authorList>
    </citation>
    <scope>NUCLEOTIDE SEQUENCE [LARGE SCALE GENOMIC DNA]</scope>
    <source>
        <strain evidence="2 3">AArcht-Sl</strain>
    </source>
</reference>
<gene>
    <name evidence="2" type="ORF">EA462_12270</name>
</gene>
<protein>
    <submittedName>
        <fullName evidence="2">Uncharacterized protein</fullName>
    </submittedName>
</protein>
<dbReference type="PROSITE" id="PS51257">
    <property type="entry name" value="PROKAR_LIPOPROTEIN"/>
    <property type="match status" value="1"/>
</dbReference>
<evidence type="ECO:0000256" key="1">
    <source>
        <dbReference type="SAM" id="MobiDB-lite"/>
    </source>
</evidence>
<feature type="region of interest" description="Disordered" evidence="1">
    <location>
        <begin position="20"/>
        <end position="64"/>
    </location>
</feature>
<accession>A0A3N6M0I5</accession>
<proteinExistence type="predicted"/>
<keyword evidence="3" id="KW-1185">Reference proteome</keyword>
<dbReference type="AlphaFoldDB" id="A0A3N6M0I5"/>
<dbReference type="EMBL" id="REFY01000004">
    <property type="protein sequence ID" value="RQG89140.1"/>
    <property type="molecule type" value="Genomic_DNA"/>
</dbReference>
<evidence type="ECO:0000313" key="3">
    <source>
        <dbReference type="Proteomes" id="UP000273828"/>
    </source>
</evidence>
<dbReference type="Proteomes" id="UP000273828">
    <property type="component" value="Unassembled WGS sequence"/>
</dbReference>
<evidence type="ECO:0000313" key="2">
    <source>
        <dbReference type="EMBL" id="RQG89140.1"/>
    </source>
</evidence>
<dbReference type="RefSeq" id="WP_124178831.1">
    <property type="nucleotide sequence ID" value="NZ_REFY01000004.1"/>
</dbReference>